<dbReference type="Proteomes" id="UP000824041">
    <property type="component" value="Unassembled WGS sequence"/>
</dbReference>
<keyword evidence="1" id="KW-0812">Transmembrane</keyword>
<feature type="transmembrane region" description="Helical" evidence="1">
    <location>
        <begin position="102"/>
        <end position="120"/>
    </location>
</feature>
<dbReference type="Pfam" id="PF12822">
    <property type="entry name" value="ECF_trnsprt"/>
    <property type="match status" value="1"/>
</dbReference>
<keyword evidence="1" id="KW-0472">Membrane</keyword>
<evidence type="ECO:0000313" key="3">
    <source>
        <dbReference type="Proteomes" id="UP000824041"/>
    </source>
</evidence>
<feature type="non-terminal residue" evidence="2">
    <location>
        <position position="209"/>
    </location>
</feature>
<dbReference type="EMBL" id="DXBU01000162">
    <property type="protein sequence ID" value="HIZ23547.1"/>
    <property type="molecule type" value="Genomic_DNA"/>
</dbReference>
<reference evidence="2" key="1">
    <citation type="journal article" date="2021" name="PeerJ">
        <title>Extensive microbial diversity within the chicken gut microbiome revealed by metagenomics and culture.</title>
        <authorList>
            <person name="Gilroy R."/>
            <person name="Ravi A."/>
            <person name="Getino M."/>
            <person name="Pursley I."/>
            <person name="Horton D.L."/>
            <person name="Alikhan N.F."/>
            <person name="Baker D."/>
            <person name="Gharbi K."/>
            <person name="Hall N."/>
            <person name="Watson M."/>
            <person name="Adriaenssens E.M."/>
            <person name="Foster-Nyarko E."/>
            <person name="Jarju S."/>
            <person name="Secka A."/>
            <person name="Antonio M."/>
            <person name="Oren A."/>
            <person name="Chaudhuri R.R."/>
            <person name="La Ragione R."/>
            <person name="Hildebrand F."/>
            <person name="Pallen M.J."/>
        </authorList>
    </citation>
    <scope>NUCLEOTIDE SEQUENCE</scope>
    <source>
        <strain evidence="2">14324</strain>
    </source>
</reference>
<comment type="caution">
    <text evidence="2">The sequence shown here is derived from an EMBL/GenBank/DDBJ whole genome shotgun (WGS) entry which is preliminary data.</text>
</comment>
<keyword evidence="1" id="KW-1133">Transmembrane helix</keyword>
<gene>
    <name evidence="2" type="ORF">IAA21_12260</name>
</gene>
<evidence type="ECO:0000313" key="2">
    <source>
        <dbReference type="EMBL" id="HIZ23547.1"/>
    </source>
</evidence>
<reference evidence="2" key="2">
    <citation type="submission" date="2021-04" db="EMBL/GenBank/DDBJ databases">
        <authorList>
            <person name="Gilroy R."/>
        </authorList>
    </citation>
    <scope>NUCLEOTIDE SEQUENCE</scope>
    <source>
        <strain evidence="2">14324</strain>
    </source>
</reference>
<dbReference type="AlphaFoldDB" id="A0A9D2DUL9"/>
<feature type="transmembrane region" description="Helical" evidence="1">
    <location>
        <begin position="17"/>
        <end position="36"/>
    </location>
</feature>
<organism evidence="2 3">
    <name type="scientific">Candidatus Blautia faecigallinarum</name>
    <dbReference type="NCBI Taxonomy" id="2838488"/>
    <lineage>
        <taxon>Bacteria</taxon>
        <taxon>Bacillati</taxon>
        <taxon>Bacillota</taxon>
        <taxon>Clostridia</taxon>
        <taxon>Lachnospirales</taxon>
        <taxon>Lachnospiraceae</taxon>
        <taxon>Blautia</taxon>
    </lineage>
</organism>
<sequence length="209" mass="23384">MTAFSKTKNKTTEGNRYILWGLVVIELFMSFSFLGYIHIEPISMTFVYIPVLVAACILGPKEGALLGSVFGLASMWKASAFYVGAGDTIFSPVMSGKPIQSFLLSVASRTLFGWIAGILYKIAKESKHPEIGILIVSSIGRAVHTFCVYLFMGLLFPEIGLTPANTLDEIFKPDYLLFVIVVDLTVWFFYKFRYSDHVKRFMKQVSSVD</sequence>
<proteinExistence type="predicted"/>
<accession>A0A9D2DUL9</accession>
<name>A0A9D2DUL9_9FIRM</name>
<feature type="transmembrane region" description="Helical" evidence="1">
    <location>
        <begin position="175"/>
        <end position="192"/>
    </location>
</feature>
<feature type="transmembrane region" description="Helical" evidence="1">
    <location>
        <begin position="132"/>
        <end position="155"/>
    </location>
</feature>
<feature type="transmembrane region" description="Helical" evidence="1">
    <location>
        <begin position="65"/>
        <end position="82"/>
    </location>
</feature>
<dbReference type="Gene3D" id="1.10.1760.20">
    <property type="match status" value="1"/>
</dbReference>
<dbReference type="GO" id="GO:0022857">
    <property type="term" value="F:transmembrane transporter activity"/>
    <property type="evidence" value="ECO:0007669"/>
    <property type="project" value="InterPro"/>
</dbReference>
<feature type="transmembrane region" description="Helical" evidence="1">
    <location>
        <begin position="42"/>
        <end position="58"/>
    </location>
</feature>
<protein>
    <submittedName>
        <fullName evidence="2">ECF transporter S component</fullName>
    </submittedName>
</protein>
<evidence type="ECO:0000256" key="1">
    <source>
        <dbReference type="SAM" id="Phobius"/>
    </source>
</evidence>
<dbReference type="InterPro" id="IPR024529">
    <property type="entry name" value="ECF_trnsprt_substrate-spec"/>
</dbReference>